<dbReference type="SMART" id="SM00347">
    <property type="entry name" value="HTH_MARR"/>
    <property type="match status" value="1"/>
</dbReference>
<keyword evidence="1" id="KW-0805">Transcription regulation</keyword>
<dbReference type="Pfam" id="PF01047">
    <property type="entry name" value="MarR"/>
    <property type="match status" value="1"/>
</dbReference>
<comment type="caution">
    <text evidence="5">The sequence shown here is derived from an EMBL/GenBank/DDBJ whole genome shotgun (WGS) entry which is preliminary data.</text>
</comment>
<dbReference type="PANTHER" id="PTHR42756:SF1">
    <property type="entry name" value="TRANSCRIPTIONAL REPRESSOR OF EMRAB OPERON"/>
    <property type="match status" value="1"/>
</dbReference>
<dbReference type="PROSITE" id="PS50995">
    <property type="entry name" value="HTH_MARR_2"/>
    <property type="match status" value="1"/>
</dbReference>
<evidence type="ECO:0000259" key="4">
    <source>
        <dbReference type="PROSITE" id="PS50995"/>
    </source>
</evidence>
<evidence type="ECO:0000256" key="1">
    <source>
        <dbReference type="ARBA" id="ARBA00023015"/>
    </source>
</evidence>
<dbReference type="InterPro" id="IPR036388">
    <property type="entry name" value="WH-like_DNA-bd_sf"/>
</dbReference>
<dbReference type="PANTHER" id="PTHR42756">
    <property type="entry name" value="TRANSCRIPTIONAL REGULATOR, MARR"/>
    <property type="match status" value="1"/>
</dbReference>
<dbReference type="RefSeq" id="WP_260070946.1">
    <property type="nucleotide sequence ID" value="NZ_CBCSKM010000001.1"/>
</dbReference>
<protein>
    <submittedName>
        <fullName evidence="5">MarR family transcriptional regulator</fullName>
    </submittedName>
</protein>
<dbReference type="Proteomes" id="UP001292216">
    <property type="component" value="Unassembled WGS sequence"/>
</dbReference>
<evidence type="ECO:0000313" key="5">
    <source>
        <dbReference type="EMBL" id="MEA3571480.1"/>
    </source>
</evidence>
<reference evidence="5 6" key="1">
    <citation type="submission" date="2023-12" db="EMBL/GenBank/DDBJ databases">
        <title>Whole genome sequencing of Paenibacillus phoenicis isolated from the Phoenix Mars Lander spacecraft assembly facility.</title>
        <authorList>
            <person name="Garcia A."/>
            <person name="Venkateswaran K."/>
        </authorList>
    </citation>
    <scope>NUCLEOTIDE SEQUENCE [LARGE SCALE GENOMIC DNA]</scope>
    <source>
        <strain evidence="5 6">3PO2SA</strain>
    </source>
</reference>
<evidence type="ECO:0000256" key="2">
    <source>
        <dbReference type="ARBA" id="ARBA00023125"/>
    </source>
</evidence>
<dbReference type="Gene3D" id="1.10.10.10">
    <property type="entry name" value="Winged helix-like DNA-binding domain superfamily/Winged helix DNA-binding domain"/>
    <property type="match status" value="1"/>
</dbReference>
<dbReference type="InterPro" id="IPR036390">
    <property type="entry name" value="WH_DNA-bd_sf"/>
</dbReference>
<proteinExistence type="predicted"/>
<dbReference type="InterPro" id="IPR000835">
    <property type="entry name" value="HTH_MarR-typ"/>
</dbReference>
<keyword evidence="6" id="KW-1185">Reference proteome</keyword>
<name>A0ABU5PNL4_9BACL</name>
<accession>A0ABU5PNL4</accession>
<keyword evidence="2" id="KW-0238">DNA-binding</keyword>
<sequence>MFTGDNSQAHRLLKTFHRFRRMDLSKLTPSEFKPSEVRLMFYILHGMEKDERGVTVSELSAMLEVASPTVTPLVRSLEERGMVLRYNDKEDRRAVRVKLTEQGIAQVKEIAKKRSAQIQGLVEYLGEEKSQQLIELLEQVYTYMEMRANPNRSQEQ</sequence>
<dbReference type="SUPFAM" id="SSF46785">
    <property type="entry name" value="Winged helix' DNA-binding domain"/>
    <property type="match status" value="1"/>
</dbReference>
<keyword evidence="3" id="KW-0804">Transcription</keyword>
<feature type="domain" description="HTH marR-type" evidence="4">
    <location>
        <begin position="1"/>
        <end position="142"/>
    </location>
</feature>
<evidence type="ECO:0000313" key="6">
    <source>
        <dbReference type="Proteomes" id="UP001292216"/>
    </source>
</evidence>
<evidence type="ECO:0000256" key="3">
    <source>
        <dbReference type="ARBA" id="ARBA00023163"/>
    </source>
</evidence>
<dbReference type="PRINTS" id="PR00598">
    <property type="entry name" value="HTHMARR"/>
</dbReference>
<gene>
    <name evidence="5" type="ORF">U9M73_16120</name>
</gene>
<dbReference type="EMBL" id="JAYERP010000001">
    <property type="protein sequence ID" value="MEA3571480.1"/>
    <property type="molecule type" value="Genomic_DNA"/>
</dbReference>
<organism evidence="5 6">
    <name type="scientific">Paenibacillus phoenicis</name>
    <dbReference type="NCBI Taxonomy" id="554117"/>
    <lineage>
        <taxon>Bacteria</taxon>
        <taxon>Bacillati</taxon>
        <taxon>Bacillota</taxon>
        <taxon>Bacilli</taxon>
        <taxon>Bacillales</taxon>
        <taxon>Paenibacillaceae</taxon>
        <taxon>Paenibacillus</taxon>
    </lineage>
</organism>